<feature type="transmembrane region" description="Helical" evidence="1">
    <location>
        <begin position="49"/>
        <end position="69"/>
    </location>
</feature>
<accession>A0A1X1EMK7</accession>
<gene>
    <name evidence="2" type="ORF">HA50_26965</name>
</gene>
<keyword evidence="1" id="KW-1133">Transmembrane helix</keyword>
<dbReference type="EMBL" id="MLJI01000002">
    <property type="protein sequence ID" value="ORM90187.1"/>
    <property type="molecule type" value="Genomic_DNA"/>
</dbReference>
<evidence type="ECO:0000313" key="2">
    <source>
        <dbReference type="EMBL" id="ORM90187.1"/>
    </source>
</evidence>
<evidence type="ECO:0000313" key="3">
    <source>
        <dbReference type="Proteomes" id="UP000193749"/>
    </source>
</evidence>
<organism evidence="2 3">
    <name type="scientific">Pantoea cypripedii</name>
    <name type="common">Pectobacterium cypripedii</name>
    <name type="synonym">Erwinia cypripedii</name>
    <dbReference type="NCBI Taxonomy" id="55209"/>
    <lineage>
        <taxon>Bacteria</taxon>
        <taxon>Pseudomonadati</taxon>
        <taxon>Pseudomonadota</taxon>
        <taxon>Gammaproteobacteria</taxon>
        <taxon>Enterobacterales</taxon>
        <taxon>Erwiniaceae</taxon>
        <taxon>Pantoea</taxon>
    </lineage>
</organism>
<reference evidence="2 3" key="1">
    <citation type="journal article" date="2017" name="Antonie Van Leeuwenhoek">
        <title>Phylogenomic resolution of the bacterial genus Pantoea and its relationship with Erwinia and Tatumella.</title>
        <authorList>
            <person name="Palmer M."/>
            <person name="Steenkamp E.T."/>
            <person name="Coetzee M.P."/>
            <person name="Chan W.Y."/>
            <person name="van Zyl E."/>
            <person name="De Maayer P."/>
            <person name="Coutinho T.A."/>
            <person name="Blom J."/>
            <person name="Smits T.H."/>
            <person name="Duffy B."/>
            <person name="Venter S.N."/>
        </authorList>
    </citation>
    <scope>NUCLEOTIDE SEQUENCE [LARGE SCALE GENOMIC DNA]</scope>
    <source>
        <strain evidence="2 3">LMG 2657</strain>
    </source>
</reference>
<keyword evidence="1" id="KW-0812">Transmembrane</keyword>
<evidence type="ECO:0000256" key="1">
    <source>
        <dbReference type="SAM" id="Phobius"/>
    </source>
</evidence>
<comment type="caution">
    <text evidence="2">The sequence shown here is derived from an EMBL/GenBank/DDBJ whole genome shotgun (WGS) entry which is preliminary data.</text>
</comment>
<sequence>MVNRYPRWWSLYIVAKSFFYVAGIISLVFYGVIYTAAALTNDYSTYSEYVIGFGCWTLLFAPFILNYSIAKKRKQKIQSVLSEIRATGHFNPTKDSEGWLFWKNTYIGFDYRKAS</sequence>
<keyword evidence="3" id="KW-1185">Reference proteome</keyword>
<keyword evidence="1" id="KW-0472">Membrane</keyword>
<name>A0A1X1EMK7_PANCY</name>
<proteinExistence type="predicted"/>
<feature type="transmembrane region" description="Helical" evidence="1">
    <location>
        <begin position="12"/>
        <end position="37"/>
    </location>
</feature>
<dbReference type="RefSeq" id="WP_084879916.1">
    <property type="nucleotide sequence ID" value="NZ_MLJI01000002.1"/>
</dbReference>
<dbReference type="AlphaFoldDB" id="A0A1X1EMK7"/>
<dbReference type="Proteomes" id="UP000193749">
    <property type="component" value="Unassembled WGS sequence"/>
</dbReference>
<protein>
    <submittedName>
        <fullName evidence="2">Uncharacterized protein</fullName>
    </submittedName>
</protein>